<reference evidence="7 8" key="1">
    <citation type="submission" date="2023-04" db="EMBL/GenBank/DDBJ databases">
        <title>Marinobulbifer ophiurae gen. nov., sp. Nov., isolate from tissue of brittle star Ophioplocus japonicus.</title>
        <authorList>
            <person name="Kawano K."/>
            <person name="Sawayama S."/>
            <person name="Nakagawa S."/>
        </authorList>
    </citation>
    <scope>NUCLEOTIDE SEQUENCE [LARGE SCALE GENOMIC DNA]</scope>
    <source>
        <strain evidence="7 8">NKW57</strain>
    </source>
</reference>
<keyword evidence="3 7" id="KW-0067">ATP-binding</keyword>
<evidence type="ECO:0000313" key="7">
    <source>
        <dbReference type="EMBL" id="GMG88016.1"/>
    </source>
</evidence>
<dbReference type="EMBL" id="BSYJ01000004">
    <property type="protein sequence ID" value="GMG88016.1"/>
    <property type="molecule type" value="Genomic_DNA"/>
</dbReference>
<evidence type="ECO:0000256" key="5">
    <source>
        <dbReference type="ARBA" id="ARBA00037066"/>
    </source>
</evidence>
<proteinExistence type="predicted"/>
<evidence type="ECO:0000313" key="8">
    <source>
        <dbReference type="Proteomes" id="UP001224392"/>
    </source>
</evidence>
<dbReference type="PROSITE" id="PS00211">
    <property type="entry name" value="ABC_TRANSPORTER_1"/>
    <property type="match status" value="1"/>
</dbReference>
<organism evidence="7 8">
    <name type="scientific">Biformimicrobium ophioploci</name>
    <dbReference type="NCBI Taxonomy" id="3036711"/>
    <lineage>
        <taxon>Bacteria</taxon>
        <taxon>Pseudomonadati</taxon>
        <taxon>Pseudomonadota</taxon>
        <taxon>Gammaproteobacteria</taxon>
        <taxon>Cellvibrionales</taxon>
        <taxon>Microbulbiferaceae</taxon>
        <taxon>Biformimicrobium</taxon>
    </lineage>
</organism>
<dbReference type="PANTHER" id="PTHR42794:SF1">
    <property type="entry name" value="HEMIN IMPORT ATP-BINDING PROTEIN HMUV"/>
    <property type="match status" value="1"/>
</dbReference>
<dbReference type="RefSeq" id="WP_285764624.1">
    <property type="nucleotide sequence ID" value="NZ_BSYJ01000004.1"/>
</dbReference>
<evidence type="ECO:0000259" key="6">
    <source>
        <dbReference type="PROSITE" id="PS50893"/>
    </source>
</evidence>
<dbReference type="PROSITE" id="PS50893">
    <property type="entry name" value="ABC_TRANSPORTER_2"/>
    <property type="match status" value="1"/>
</dbReference>
<dbReference type="GO" id="GO:0005524">
    <property type="term" value="F:ATP binding"/>
    <property type="evidence" value="ECO:0007669"/>
    <property type="project" value="UniProtKB-KW"/>
</dbReference>
<name>A0ABQ6M0Z3_9GAMM</name>
<keyword evidence="2" id="KW-0547">Nucleotide-binding</keyword>
<evidence type="ECO:0000256" key="1">
    <source>
        <dbReference type="ARBA" id="ARBA00022448"/>
    </source>
</evidence>
<comment type="function">
    <text evidence="5">Part of the ABC transporter complex HmuTUV involved in hemin import. Responsible for energy coupling to the transport system.</text>
</comment>
<dbReference type="InterPro" id="IPR003439">
    <property type="entry name" value="ABC_transporter-like_ATP-bd"/>
</dbReference>
<comment type="caution">
    <text evidence="7">The sequence shown here is derived from an EMBL/GenBank/DDBJ whole genome shotgun (WGS) entry which is preliminary data.</text>
</comment>
<evidence type="ECO:0000256" key="3">
    <source>
        <dbReference type="ARBA" id="ARBA00022840"/>
    </source>
</evidence>
<accession>A0ABQ6M0Z3</accession>
<evidence type="ECO:0000256" key="4">
    <source>
        <dbReference type="ARBA" id="ARBA00022967"/>
    </source>
</evidence>
<protein>
    <submittedName>
        <fullName evidence="7">ABC transporter ATP-binding protein</fullName>
    </submittedName>
</protein>
<dbReference type="PANTHER" id="PTHR42794">
    <property type="entry name" value="HEMIN IMPORT ATP-BINDING PROTEIN HMUV"/>
    <property type="match status" value="1"/>
</dbReference>
<gene>
    <name evidence="7" type="ORF">MNKW57_23370</name>
</gene>
<feature type="domain" description="ABC transporter" evidence="6">
    <location>
        <begin position="2"/>
        <end position="238"/>
    </location>
</feature>
<dbReference type="Proteomes" id="UP001224392">
    <property type="component" value="Unassembled WGS sequence"/>
</dbReference>
<dbReference type="InterPro" id="IPR003593">
    <property type="entry name" value="AAA+_ATPase"/>
</dbReference>
<dbReference type="InterPro" id="IPR027417">
    <property type="entry name" value="P-loop_NTPase"/>
</dbReference>
<dbReference type="CDD" id="cd03214">
    <property type="entry name" value="ABC_Iron-Siderophores_B12_Hemin"/>
    <property type="match status" value="1"/>
</dbReference>
<dbReference type="InterPro" id="IPR017871">
    <property type="entry name" value="ABC_transporter-like_CS"/>
</dbReference>
<keyword evidence="8" id="KW-1185">Reference proteome</keyword>
<dbReference type="SUPFAM" id="SSF52540">
    <property type="entry name" value="P-loop containing nucleoside triphosphate hydrolases"/>
    <property type="match status" value="1"/>
</dbReference>
<keyword evidence="1" id="KW-0813">Transport</keyword>
<dbReference type="Gene3D" id="3.40.50.300">
    <property type="entry name" value="P-loop containing nucleotide triphosphate hydrolases"/>
    <property type="match status" value="1"/>
</dbReference>
<dbReference type="SMART" id="SM00382">
    <property type="entry name" value="AAA"/>
    <property type="match status" value="1"/>
</dbReference>
<sequence length="258" mass="27971">MLKMQNLSVQLGGLLQRKAKLLEDISCEIAQRQLVGVIGPNGAGKSTLLKSVAGIQAFTGSVRFFDKDLAKLPVAARARQLAYLPQAEVPAWQLSVRDLVSIGRLPWRGEAEDKSVARVAAAMDKTDSAALAERTVDTLSGGELKRVQVARLLASSAPLLVADEPIAALDLAHQWQVMELLRREARAGRTLLVAIHDLALAARFCDRLLLLDRGRLHGFGTPQQILNEENLANVFGVDAALRNIDGVPVLMHRGLRSV</sequence>
<dbReference type="Pfam" id="PF00005">
    <property type="entry name" value="ABC_tran"/>
    <property type="match status" value="1"/>
</dbReference>
<evidence type="ECO:0000256" key="2">
    <source>
        <dbReference type="ARBA" id="ARBA00022741"/>
    </source>
</evidence>
<keyword evidence="4" id="KW-1278">Translocase</keyword>